<dbReference type="EMBL" id="NKLP01000299">
    <property type="protein sequence ID" value="TDN28327.1"/>
    <property type="molecule type" value="Genomic_DNA"/>
</dbReference>
<reference evidence="1 2" key="1">
    <citation type="submission" date="2017-06" db="EMBL/GenBank/DDBJ databases">
        <authorList>
            <person name="Swanenburg J."/>
            <person name="Kort R."/>
        </authorList>
    </citation>
    <scope>NUCLEOTIDE SEQUENCE [LARGE SCALE GENOMIC DNA]</scope>
    <source>
        <strain evidence="1 2">RL05</strain>
    </source>
</reference>
<evidence type="ECO:0000313" key="1">
    <source>
        <dbReference type="EMBL" id="TDN28327.1"/>
    </source>
</evidence>
<proteinExistence type="predicted"/>
<organism evidence="1 2">
    <name type="scientific">Lactobacillus crispatus</name>
    <dbReference type="NCBI Taxonomy" id="47770"/>
    <lineage>
        <taxon>Bacteria</taxon>
        <taxon>Bacillati</taxon>
        <taxon>Bacillota</taxon>
        <taxon>Bacilli</taxon>
        <taxon>Lactobacillales</taxon>
        <taxon>Lactobacillaceae</taxon>
        <taxon>Lactobacillus</taxon>
    </lineage>
</organism>
<evidence type="ECO:0000313" key="2">
    <source>
        <dbReference type="Proteomes" id="UP000295195"/>
    </source>
</evidence>
<dbReference type="Proteomes" id="UP000295195">
    <property type="component" value="Unassembled WGS sequence"/>
</dbReference>
<protein>
    <submittedName>
        <fullName evidence="1">Uncharacterized protein</fullName>
    </submittedName>
</protein>
<sequence>MSVTVEINQLTNNSSKLGIFINDRPVYWTCRALVKKNDAIDHNSDHYMRYVVGLSLLSNLINKYTDLNVPKNDVNRDAYKKTLDEGEKALFKRFGHDGDFDKLMQLCKLTDEISDNMLNYRYSVDGPEPLID</sequence>
<dbReference type="RefSeq" id="WP_133476846.1">
    <property type="nucleotide sequence ID" value="NZ_JBBOJD010000157.1"/>
</dbReference>
<gene>
    <name evidence="1" type="ORF">CEE75_13195</name>
</gene>
<comment type="caution">
    <text evidence="1">The sequence shown here is derived from an EMBL/GenBank/DDBJ whole genome shotgun (WGS) entry which is preliminary data.</text>
</comment>
<dbReference type="AlphaFoldDB" id="A0A4R6CQH8"/>
<accession>A0A4R6CQH8</accession>
<name>A0A4R6CQH8_9LACO</name>